<dbReference type="Pfam" id="PF03358">
    <property type="entry name" value="FMN_red"/>
    <property type="match status" value="1"/>
</dbReference>
<dbReference type="GO" id="GO:0010181">
    <property type="term" value="F:FMN binding"/>
    <property type="evidence" value="ECO:0007669"/>
    <property type="project" value="TreeGrafter"/>
</dbReference>
<dbReference type="RefSeq" id="WP_162330446.1">
    <property type="nucleotide sequence ID" value="NZ_CP048113.1"/>
</dbReference>
<dbReference type="AlphaFoldDB" id="A0A6B9ZDY6"/>
<accession>A0A6B9ZDY6</accession>
<dbReference type="InterPro" id="IPR005025">
    <property type="entry name" value="FMN_Rdtase-like_dom"/>
</dbReference>
<evidence type="ECO:0000259" key="1">
    <source>
        <dbReference type="Pfam" id="PF03358"/>
    </source>
</evidence>
<dbReference type="Proteomes" id="UP000476411">
    <property type="component" value="Chromosome"/>
</dbReference>
<proteinExistence type="predicted"/>
<evidence type="ECO:0000313" key="3">
    <source>
        <dbReference type="Proteomes" id="UP000476411"/>
    </source>
</evidence>
<feature type="domain" description="NADPH-dependent FMN reductase-like" evidence="1">
    <location>
        <begin position="4"/>
        <end position="143"/>
    </location>
</feature>
<dbReference type="GO" id="GO:0016491">
    <property type="term" value="F:oxidoreductase activity"/>
    <property type="evidence" value="ECO:0007669"/>
    <property type="project" value="InterPro"/>
</dbReference>
<dbReference type="GO" id="GO:0005829">
    <property type="term" value="C:cytosol"/>
    <property type="evidence" value="ECO:0007669"/>
    <property type="project" value="TreeGrafter"/>
</dbReference>
<organism evidence="2 3">
    <name type="scientific">Chitinophaga agri</name>
    <dbReference type="NCBI Taxonomy" id="2703787"/>
    <lineage>
        <taxon>Bacteria</taxon>
        <taxon>Pseudomonadati</taxon>
        <taxon>Bacteroidota</taxon>
        <taxon>Chitinophagia</taxon>
        <taxon>Chitinophagales</taxon>
        <taxon>Chitinophagaceae</taxon>
        <taxon>Chitinophaga</taxon>
    </lineage>
</organism>
<dbReference type="InterPro" id="IPR029039">
    <property type="entry name" value="Flavoprotein-like_sf"/>
</dbReference>
<protein>
    <submittedName>
        <fullName evidence="2">NAD(P)H-dependent oxidoreductase</fullName>
    </submittedName>
</protein>
<dbReference type="InterPro" id="IPR050712">
    <property type="entry name" value="NAD(P)H-dep_reductase"/>
</dbReference>
<dbReference type="PANTHER" id="PTHR30543">
    <property type="entry name" value="CHROMATE REDUCTASE"/>
    <property type="match status" value="1"/>
</dbReference>
<dbReference type="PANTHER" id="PTHR30543:SF21">
    <property type="entry name" value="NAD(P)H-DEPENDENT FMN REDUCTASE LOT6"/>
    <property type="match status" value="1"/>
</dbReference>
<dbReference type="Gene3D" id="3.40.50.360">
    <property type="match status" value="1"/>
</dbReference>
<keyword evidence="3" id="KW-1185">Reference proteome</keyword>
<dbReference type="SUPFAM" id="SSF52218">
    <property type="entry name" value="Flavoproteins"/>
    <property type="match status" value="1"/>
</dbReference>
<dbReference type="EMBL" id="CP048113">
    <property type="protein sequence ID" value="QHS58743.1"/>
    <property type="molecule type" value="Genomic_DNA"/>
</dbReference>
<reference evidence="2 3" key="1">
    <citation type="submission" date="2020-01" db="EMBL/GenBank/DDBJ databases">
        <title>Complete genome sequence of Chitinophaga sp. H33E-04 isolated from quinoa roots.</title>
        <authorList>
            <person name="Weon H.-Y."/>
            <person name="Lee S.A."/>
        </authorList>
    </citation>
    <scope>NUCLEOTIDE SEQUENCE [LARGE SCALE GENOMIC DNA]</scope>
    <source>
        <strain evidence="2 3">H33E-04</strain>
    </source>
</reference>
<gene>
    <name evidence="2" type="ORF">GWR21_03735</name>
</gene>
<name>A0A6B9ZDY6_9BACT</name>
<evidence type="ECO:0000313" key="2">
    <source>
        <dbReference type="EMBL" id="QHS58743.1"/>
    </source>
</evidence>
<sequence length="193" mass="20656">MAFRILGISGSLRTSSSNTALLRACANIAPKGVEISLYEGLDKLPYFSPELDTPASVASATVKHLRQQVRGADAVIFSTPEYAFGMPGVLKNALDWLVSSADLMHKPTGVISASPLATGGEKAHASLLQTLTVMTAAIKKEYKLIIPLIRTKIDAEGQLIDPLLERSLATLITDLAATKNASGDQHSHQDRQY</sequence>
<dbReference type="KEGG" id="chih:GWR21_03735"/>